<evidence type="ECO:0000256" key="3">
    <source>
        <dbReference type="SAM" id="SignalP"/>
    </source>
</evidence>
<keyword evidence="1" id="KW-0378">Hydrolase</keyword>
<dbReference type="HOGENOM" id="CLU_014743_2_1_1"/>
<proteinExistence type="predicted"/>
<gene>
    <name evidence="5" type="primary">Mo02482</name>
    <name evidence="5" type="ORF">E5Q_02482</name>
</gene>
<organism evidence="5 6">
    <name type="scientific">Mixia osmundae (strain CBS 9802 / IAM 14324 / JCM 22182 / KY 12970)</name>
    <dbReference type="NCBI Taxonomy" id="764103"/>
    <lineage>
        <taxon>Eukaryota</taxon>
        <taxon>Fungi</taxon>
        <taxon>Dikarya</taxon>
        <taxon>Basidiomycota</taxon>
        <taxon>Pucciniomycotina</taxon>
        <taxon>Mixiomycetes</taxon>
        <taxon>Mixiales</taxon>
        <taxon>Mixiaceae</taxon>
        <taxon>Mixia</taxon>
    </lineage>
</organism>
<dbReference type="STRING" id="764103.G7DZ15"/>
<dbReference type="InParanoid" id="G7DZ15"/>
<dbReference type="GO" id="GO:0005615">
    <property type="term" value="C:extracellular space"/>
    <property type="evidence" value="ECO:0007669"/>
    <property type="project" value="TreeGrafter"/>
</dbReference>
<dbReference type="OMA" id="ETSIYGM"/>
<dbReference type="Proteomes" id="UP000009131">
    <property type="component" value="Unassembled WGS sequence"/>
</dbReference>
<dbReference type="CDD" id="cd00842">
    <property type="entry name" value="MPP_ASMase"/>
    <property type="match status" value="1"/>
</dbReference>
<name>G7DZ15_MIXOS</name>
<dbReference type="PANTHER" id="PTHR10340">
    <property type="entry name" value="SPHINGOMYELIN PHOSPHODIESTERASE"/>
    <property type="match status" value="1"/>
</dbReference>
<keyword evidence="6" id="KW-1185">Reference proteome</keyword>
<reference evidence="5 6" key="1">
    <citation type="journal article" date="2011" name="J. Gen. Appl. Microbiol.">
        <title>Draft genome sequencing of the enigmatic basidiomycete Mixia osmundae.</title>
        <authorList>
            <person name="Nishida H."/>
            <person name="Nagatsuka Y."/>
            <person name="Sugiyama J."/>
        </authorList>
    </citation>
    <scope>NUCLEOTIDE SEQUENCE [LARGE SCALE GENOMIC DNA]</scope>
    <source>
        <strain evidence="6">CBS 9802 / IAM 14324 / JCM 22182 / KY 12970</strain>
    </source>
</reference>
<evidence type="ECO:0000313" key="5">
    <source>
        <dbReference type="EMBL" id="GAA95825.1"/>
    </source>
</evidence>
<dbReference type="SUPFAM" id="SSF56300">
    <property type="entry name" value="Metallo-dependent phosphatases"/>
    <property type="match status" value="1"/>
</dbReference>
<evidence type="ECO:0000259" key="4">
    <source>
        <dbReference type="Pfam" id="PF00149"/>
    </source>
</evidence>
<evidence type="ECO:0000256" key="1">
    <source>
        <dbReference type="ARBA" id="ARBA00022801"/>
    </source>
</evidence>
<dbReference type="eggNOG" id="KOG3770">
    <property type="taxonomic scope" value="Eukaryota"/>
</dbReference>
<dbReference type="InterPro" id="IPR041805">
    <property type="entry name" value="ASMase/PPN1_MPP"/>
</dbReference>
<dbReference type="RefSeq" id="XP_014566747.1">
    <property type="nucleotide sequence ID" value="XM_014711261.1"/>
</dbReference>
<feature type="domain" description="Calcineurin-like phosphoesterase" evidence="4">
    <location>
        <begin position="249"/>
        <end position="445"/>
    </location>
</feature>
<dbReference type="GO" id="GO:0008081">
    <property type="term" value="F:phosphoric diester hydrolase activity"/>
    <property type="evidence" value="ECO:0007669"/>
    <property type="project" value="TreeGrafter"/>
</dbReference>
<dbReference type="InterPro" id="IPR004843">
    <property type="entry name" value="Calcineurin-like_PHP"/>
</dbReference>
<dbReference type="AlphaFoldDB" id="G7DZ15"/>
<reference evidence="5 6" key="2">
    <citation type="journal article" date="2012" name="Open Biol.">
        <title>Characteristics of nucleosomes and linker DNA regions on the genome of the basidiomycete Mixia osmundae revealed by mono- and dinucleosome mapping.</title>
        <authorList>
            <person name="Nishida H."/>
            <person name="Kondo S."/>
            <person name="Matsumoto T."/>
            <person name="Suzuki Y."/>
            <person name="Yoshikawa H."/>
            <person name="Taylor T.D."/>
            <person name="Sugiyama J."/>
        </authorList>
    </citation>
    <scope>NUCLEOTIDE SEQUENCE [LARGE SCALE GENOMIC DNA]</scope>
    <source>
        <strain evidence="6">CBS 9802 / IAM 14324 / JCM 22182 / KY 12970</strain>
    </source>
</reference>
<dbReference type="Gene3D" id="3.60.21.10">
    <property type="match status" value="1"/>
</dbReference>
<feature type="chain" id="PRO_5009955653" description="Calcineurin-like phosphoesterase domain-containing protein" evidence="3">
    <location>
        <begin position="18"/>
        <end position="700"/>
    </location>
</feature>
<comment type="caution">
    <text evidence="5">The sequence shown here is derived from an EMBL/GenBank/DDBJ whole genome shotgun (WGS) entry which is preliminary data.</text>
</comment>
<protein>
    <recommendedName>
        <fullName evidence="4">Calcineurin-like phosphoesterase domain-containing protein</fullName>
    </recommendedName>
</protein>
<dbReference type="OrthoDB" id="282973at2759"/>
<accession>G7DZ15</accession>
<feature type="signal peptide" evidence="3">
    <location>
        <begin position="1"/>
        <end position="17"/>
    </location>
</feature>
<keyword evidence="3" id="KW-0732">Signal</keyword>
<dbReference type="InterPro" id="IPR029052">
    <property type="entry name" value="Metallo-depent_PP-like"/>
</dbReference>
<sequence>MLRRALAGLVLAATARAAIFASNTSSSGASYATASYTGKGVFDSLVYPSYYVNASQDEEPQPIIISKVGGYQYPLNLTSPKSIPKNDTVDAIVFPPSLVSSKLTNGTSKGSAALTKMALANIESIINSDSATWPSCAKCLAGLAIAQGLALAAPAEVPNLATALCVKYKFQKTPQLCYNMYSKYGQGPYIAQLLANFNATGNDGRLVCATQLKSACPLPPVPKLDLSSYFKSPKPTNGVKKVPTGNKRLRVLHLSDIHLDPRFAVGSEGNCTGSLCCRPNDDLAPASTSTVTVPAPRYGSFLCDSPFDLVTSTFQAIKSIAGQIDFTVFTGDITAHDPANELSRAYDLYCEDVVYDLMKKFIPGNGPVYASIGNHDSIQQAQAAPHGLGPTYVSEQFSWNYDHLSSLWQAEGWIDEATVQEARTHYGGYSVSRKDNLKIITLDTNLFYRANLLAYINTTNSDPSGILRFLTDELQSAEDAGQRAIIQFHVLTGWSGTNPLPGPSDLFYQIVDRYSDTIAFIPAGHLHEDVNSIYYSNNATTMSAATAQLVTWVGPSVTPLTNLNSGFRIYELDSETFDVLDAFTFYSNVSTYPELQTQTENGPTFKYEYSHRDTYGSAVPDWPANAPLNATWWHLLSEAMERNGTYIEMFNTLQGKMSSKTTNCTNQACQEAKVCYIRSASAPIALDNCSGNYSSVQGGS</sequence>
<dbReference type="Pfam" id="PF00149">
    <property type="entry name" value="Metallophos"/>
    <property type="match status" value="1"/>
</dbReference>
<keyword evidence="2" id="KW-0325">Glycoprotein</keyword>
<dbReference type="PANTHER" id="PTHR10340:SF27">
    <property type="entry name" value="ACL091CP"/>
    <property type="match status" value="1"/>
</dbReference>
<evidence type="ECO:0000256" key="2">
    <source>
        <dbReference type="ARBA" id="ARBA00023180"/>
    </source>
</evidence>
<evidence type="ECO:0000313" key="6">
    <source>
        <dbReference type="Proteomes" id="UP000009131"/>
    </source>
</evidence>
<dbReference type="EMBL" id="BABT02000067">
    <property type="protein sequence ID" value="GAA95825.1"/>
    <property type="molecule type" value="Genomic_DNA"/>
</dbReference>